<dbReference type="InterPro" id="IPR036852">
    <property type="entry name" value="Peptidase_S8/S53_dom_sf"/>
</dbReference>
<dbReference type="EMBL" id="JAANBB010000227">
    <property type="protein sequence ID" value="KAF7546067.1"/>
    <property type="molecule type" value="Genomic_DNA"/>
</dbReference>
<gene>
    <name evidence="2" type="ORF">G7Z17_g8691</name>
</gene>
<evidence type="ECO:0000256" key="1">
    <source>
        <dbReference type="SAM" id="MobiDB-lite"/>
    </source>
</evidence>
<organism evidence="2 3">
    <name type="scientific">Cylindrodendrum hubeiense</name>
    <dbReference type="NCBI Taxonomy" id="595255"/>
    <lineage>
        <taxon>Eukaryota</taxon>
        <taxon>Fungi</taxon>
        <taxon>Dikarya</taxon>
        <taxon>Ascomycota</taxon>
        <taxon>Pezizomycotina</taxon>
        <taxon>Sordariomycetes</taxon>
        <taxon>Hypocreomycetidae</taxon>
        <taxon>Hypocreales</taxon>
        <taxon>Nectriaceae</taxon>
        <taxon>Cylindrodendrum</taxon>
    </lineage>
</organism>
<feature type="compositionally biased region" description="Low complexity" evidence="1">
    <location>
        <begin position="355"/>
        <end position="366"/>
    </location>
</feature>
<sequence length="508" mass="55728">MPTFPPKPSGPDGPVNVWDCTATAIPVTYAIYPKEGRNSSMVAEVEAALTELVEEPTDLYASTTNSLGLNFWTLPLTPDQADKLRKHPGFDHWSLDRIDWVVKVADFDGVRRQDDSQTDLNHSHEGKAHGTSMLALVAGKTLGVAKSIKPHLARLPRGYPFGGGFSTEDYIETIGEIDNRITADPGGKFTAVLLLAHSYHREVFNRKKPNGEVEKLNVRTSGPKNDDNYGHGSDLEKGLPHVYAPGFDLMTANGNTFQWETEGYLKSTSGTSDAQLGELKNDDGTPVPDTVAGIRGYIMDKSWSRGQEKFFDGLHDRNGIWNGFDLNQRACKWNPNNPLQQRRQEGAVCEIPLPSTTSSSEASSTTKAQPTRTKTPETPLVLKDVVCEDENDFLGHGDVSPQSQAGFAETFCGGDLAEERSKTLGPDDDAMEELKRDGGGISYNYSISWIKGCKIEVDTQYVQWPIGDEDRFSSCSQIFQKAYDDCINGGVGGCIDAGCLRYRFIGAK</sequence>
<protein>
    <submittedName>
        <fullName evidence="2">Uncharacterized protein</fullName>
    </submittedName>
</protein>
<evidence type="ECO:0000313" key="3">
    <source>
        <dbReference type="Proteomes" id="UP000722485"/>
    </source>
</evidence>
<dbReference type="GO" id="GO:0006508">
    <property type="term" value="P:proteolysis"/>
    <property type="evidence" value="ECO:0007669"/>
    <property type="project" value="InterPro"/>
</dbReference>
<feature type="region of interest" description="Disordered" evidence="1">
    <location>
        <begin position="353"/>
        <end position="375"/>
    </location>
</feature>
<keyword evidence="3" id="KW-1185">Reference proteome</keyword>
<accession>A0A9P5L8S9</accession>
<name>A0A9P5L8S9_9HYPO</name>
<comment type="caution">
    <text evidence="2">The sequence shown here is derived from an EMBL/GenBank/DDBJ whole genome shotgun (WGS) entry which is preliminary data.</text>
</comment>
<dbReference type="OrthoDB" id="1896086at2759"/>
<dbReference type="AlphaFoldDB" id="A0A9P5L8S9"/>
<dbReference type="GO" id="GO:0004252">
    <property type="term" value="F:serine-type endopeptidase activity"/>
    <property type="evidence" value="ECO:0007669"/>
    <property type="project" value="InterPro"/>
</dbReference>
<dbReference type="SUPFAM" id="SSF52743">
    <property type="entry name" value="Subtilisin-like"/>
    <property type="match status" value="1"/>
</dbReference>
<dbReference type="Proteomes" id="UP000722485">
    <property type="component" value="Unassembled WGS sequence"/>
</dbReference>
<proteinExistence type="predicted"/>
<reference evidence="2" key="1">
    <citation type="submission" date="2020-03" db="EMBL/GenBank/DDBJ databases">
        <title>Draft Genome Sequence of Cylindrodendrum hubeiense.</title>
        <authorList>
            <person name="Buettner E."/>
            <person name="Kellner H."/>
        </authorList>
    </citation>
    <scope>NUCLEOTIDE SEQUENCE</scope>
    <source>
        <strain evidence="2">IHI 201604</strain>
    </source>
</reference>
<evidence type="ECO:0000313" key="2">
    <source>
        <dbReference type="EMBL" id="KAF7546067.1"/>
    </source>
</evidence>